<dbReference type="AlphaFoldDB" id="A0A0E9RB02"/>
<reference evidence="2" key="1">
    <citation type="submission" date="2014-11" db="EMBL/GenBank/DDBJ databases">
        <authorList>
            <person name="Amaro Gonzalez C."/>
        </authorList>
    </citation>
    <scope>NUCLEOTIDE SEQUENCE</scope>
</reference>
<protein>
    <submittedName>
        <fullName evidence="2">Uncharacterized protein</fullName>
    </submittedName>
</protein>
<feature type="transmembrane region" description="Helical" evidence="1">
    <location>
        <begin position="6"/>
        <end position="27"/>
    </location>
</feature>
<keyword evidence="1" id="KW-0812">Transmembrane</keyword>
<evidence type="ECO:0000256" key="1">
    <source>
        <dbReference type="SAM" id="Phobius"/>
    </source>
</evidence>
<keyword evidence="1" id="KW-0472">Membrane</keyword>
<name>A0A0E9RB02_ANGAN</name>
<proteinExistence type="predicted"/>
<organism evidence="2">
    <name type="scientific">Anguilla anguilla</name>
    <name type="common">European freshwater eel</name>
    <name type="synonym">Muraena anguilla</name>
    <dbReference type="NCBI Taxonomy" id="7936"/>
    <lineage>
        <taxon>Eukaryota</taxon>
        <taxon>Metazoa</taxon>
        <taxon>Chordata</taxon>
        <taxon>Craniata</taxon>
        <taxon>Vertebrata</taxon>
        <taxon>Euteleostomi</taxon>
        <taxon>Actinopterygii</taxon>
        <taxon>Neopterygii</taxon>
        <taxon>Teleostei</taxon>
        <taxon>Anguilliformes</taxon>
        <taxon>Anguillidae</taxon>
        <taxon>Anguilla</taxon>
    </lineage>
</organism>
<dbReference type="EMBL" id="GBXM01082610">
    <property type="protein sequence ID" value="JAH25967.1"/>
    <property type="molecule type" value="Transcribed_RNA"/>
</dbReference>
<accession>A0A0E9RB02</accession>
<sequence length="28" mass="3217">MESSSVTINYVIFVIITISTIYIDMLFC</sequence>
<keyword evidence="1" id="KW-1133">Transmembrane helix</keyword>
<reference evidence="2" key="2">
    <citation type="journal article" date="2015" name="Fish Shellfish Immunol.">
        <title>Early steps in the European eel (Anguilla anguilla)-Vibrio vulnificus interaction in the gills: Role of the RtxA13 toxin.</title>
        <authorList>
            <person name="Callol A."/>
            <person name="Pajuelo D."/>
            <person name="Ebbesson L."/>
            <person name="Teles M."/>
            <person name="MacKenzie S."/>
            <person name="Amaro C."/>
        </authorList>
    </citation>
    <scope>NUCLEOTIDE SEQUENCE</scope>
</reference>
<evidence type="ECO:0000313" key="2">
    <source>
        <dbReference type="EMBL" id="JAH25967.1"/>
    </source>
</evidence>